<dbReference type="AlphaFoldDB" id="A0A8S1PSI8"/>
<name>A0A8S1PSI8_9CILI</name>
<gene>
    <name evidence="1" type="ORF">PSON_ATCC_30995.1.T0860039</name>
</gene>
<comment type="caution">
    <text evidence="1">The sequence shown here is derived from an EMBL/GenBank/DDBJ whole genome shotgun (WGS) entry which is preliminary data.</text>
</comment>
<reference evidence="1" key="1">
    <citation type="submission" date="2021-01" db="EMBL/GenBank/DDBJ databases">
        <authorList>
            <consortium name="Genoscope - CEA"/>
            <person name="William W."/>
        </authorList>
    </citation>
    <scope>NUCLEOTIDE SEQUENCE</scope>
</reference>
<sequence>MSNIKLSQLILLRKYSQADNYQYTKSLNDFIDNARTNQVIHFHYISNINHQQEYLRRTYTINEILNKITSLVEYYKFHNEIPRCFLPKISDIISNYHDKRRKVEYLRIKRFIEYQNKINPNQPQKIIVGEQPEITITQKSDKKYSNILNDIDESSKTIDKIQTKLNSIKLNVEDLQLIQSNTEQEKLDSFLKHIARKKQKQTQPPHSLNLKFPIGLSQRTIKQVLSRKIMAQQSNQGTNLNSAKTSKQLSLYQQPSNIQSTSRINNKQYPTQKEFSHFGSFTQRVVKENPLSKLLSPLQIQIVNVNSTSSNKCKTTVSISKQFKITDSLKFSNIHQHTRSDFKFFKKI</sequence>
<dbReference type="EMBL" id="CAJJDN010000086">
    <property type="protein sequence ID" value="CAD8106125.1"/>
    <property type="molecule type" value="Genomic_DNA"/>
</dbReference>
<protein>
    <submittedName>
        <fullName evidence="1">Uncharacterized protein</fullName>
    </submittedName>
</protein>
<dbReference type="OrthoDB" id="300277at2759"/>
<organism evidence="1 2">
    <name type="scientific">Paramecium sonneborni</name>
    <dbReference type="NCBI Taxonomy" id="65129"/>
    <lineage>
        <taxon>Eukaryota</taxon>
        <taxon>Sar</taxon>
        <taxon>Alveolata</taxon>
        <taxon>Ciliophora</taxon>
        <taxon>Intramacronucleata</taxon>
        <taxon>Oligohymenophorea</taxon>
        <taxon>Peniculida</taxon>
        <taxon>Parameciidae</taxon>
        <taxon>Paramecium</taxon>
    </lineage>
</organism>
<evidence type="ECO:0000313" key="1">
    <source>
        <dbReference type="EMBL" id="CAD8106125.1"/>
    </source>
</evidence>
<evidence type="ECO:0000313" key="2">
    <source>
        <dbReference type="Proteomes" id="UP000692954"/>
    </source>
</evidence>
<keyword evidence="2" id="KW-1185">Reference proteome</keyword>
<dbReference type="Proteomes" id="UP000692954">
    <property type="component" value="Unassembled WGS sequence"/>
</dbReference>
<accession>A0A8S1PSI8</accession>
<proteinExistence type="predicted"/>